<evidence type="ECO:0000256" key="1">
    <source>
        <dbReference type="SAM" id="Phobius"/>
    </source>
</evidence>
<keyword evidence="1" id="KW-0472">Membrane</keyword>
<keyword evidence="1" id="KW-1133">Transmembrane helix</keyword>
<organism evidence="2 3">
    <name type="scientific">Cryobacterium melibiosiphilum</name>
    <dbReference type="NCBI Taxonomy" id="995039"/>
    <lineage>
        <taxon>Bacteria</taxon>
        <taxon>Bacillati</taxon>
        <taxon>Actinomycetota</taxon>
        <taxon>Actinomycetes</taxon>
        <taxon>Micrococcales</taxon>
        <taxon>Microbacteriaceae</taxon>
        <taxon>Cryobacterium</taxon>
    </lineage>
</organism>
<dbReference type="AlphaFoldDB" id="A0A3A5MJU2"/>
<proteinExistence type="predicted"/>
<name>A0A3A5MJU2_9MICO</name>
<gene>
    <name evidence="2" type="ORF">D6T64_19445</name>
</gene>
<dbReference type="Proteomes" id="UP000272015">
    <property type="component" value="Unassembled WGS sequence"/>
</dbReference>
<evidence type="ECO:0000313" key="3">
    <source>
        <dbReference type="Proteomes" id="UP000272015"/>
    </source>
</evidence>
<feature type="transmembrane region" description="Helical" evidence="1">
    <location>
        <begin position="89"/>
        <end position="108"/>
    </location>
</feature>
<comment type="caution">
    <text evidence="2">The sequence shown here is derived from an EMBL/GenBank/DDBJ whole genome shotgun (WGS) entry which is preliminary data.</text>
</comment>
<reference evidence="2 3" key="1">
    <citation type="submission" date="2018-09" db="EMBL/GenBank/DDBJ databases">
        <title>Novel species of Cryobacterium.</title>
        <authorList>
            <person name="Liu Q."/>
            <person name="Xin Y.-H."/>
        </authorList>
    </citation>
    <scope>NUCLEOTIDE SEQUENCE [LARGE SCALE GENOMIC DNA]</scope>
    <source>
        <strain evidence="2 3">Hh39</strain>
    </source>
</reference>
<keyword evidence="1" id="KW-0812">Transmembrane</keyword>
<sequence length="149" mass="15317">MQQRAARPLVALLALAALLLGVFALHCQMTGHEMHAATATSTSMAHHTDEADAVTAVSMAAVSMTAVSMAAPAVMVLASGSTDGMLDCALLALTCVLLLTLAAVVLLSRRPASYRRLLDAGGAALGVTRRTVDAPSHQPSLTQLSISRV</sequence>
<protein>
    <submittedName>
        <fullName evidence="2">Uncharacterized protein</fullName>
    </submittedName>
</protein>
<evidence type="ECO:0000313" key="2">
    <source>
        <dbReference type="EMBL" id="RJT85119.1"/>
    </source>
</evidence>
<accession>A0A3A5MJU2</accession>
<feature type="transmembrane region" description="Helical" evidence="1">
    <location>
        <begin position="53"/>
        <end position="77"/>
    </location>
</feature>
<keyword evidence="3" id="KW-1185">Reference proteome</keyword>
<dbReference type="EMBL" id="QZVS01000096">
    <property type="protein sequence ID" value="RJT85119.1"/>
    <property type="molecule type" value="Genomic_DNA"/>
</dbReference>